<organism evidence="2 3">
    <name type="scientific">Cochliobolus sativus</name>
    <name type="common">Common root rot and spot blotch fungus</name>
    <name type="synonym">Bipolaris sorokiniana</name>
    <dbReference type="NCBI Taxonomy" id="45130"/>
    <lineage>
        <taxon>Eukaryota</taxon>
        <taxon>Fungi</taxon>
        <taxon>Dikarya</taxon>
        <taxon>Ascomycota</taxon>
        <taxon>Pezizomycotina</taxon>
        <taxon>Dothideomycetes</taxon>
        <taxon>Pleosporomycetidae</taxon>
        <taxon>Pleosporales</taxon>
        <taxon>Pleosporineae</taxon>
        <taxon>Pleosporaceae</taxon>
        <taxon>Bipolaris</taxon>
    </lineage>
</organism>
<dbReference type="EMBL" id="WNKQ01000025">
    <property type="protein sequence ID" value="KAF5844233.1"/>
    <property type="molecule type" value="Genomic_DNA"/>
</dbReference>
<protein>
    <recommendedName>
        <fullName evidence="1">Heterokaryon incompatibility domain-containing protein</fullName>
    </recommendedName>
</protein>
<dbReference type="AlphaFoldDB" id="A0A8H6DQN9"/>
<comment type="caution">
    <text evidence="2">The sequence shown here is derived from an EMBL/GenBank/DDBJ whole genome shotgun (WGS) entry which is preliminary data.</text>
</comment>
<evidence type="ECO:0000313" key="2">
    <source>
        <dbReference type="EMBL" id="KAF5844233.1"/>
    </source>
</evidence>
<feature type="domain" description="Heterokaryon incompatibility" evidence="1">
    <location>
        <begin position="44"/>
        <end position="212"/>
    </location>
</feature>
<dbReference type="InterPro" id="IPR052895">
    <property type="entry name" value="HetReg/Transcr_Mod"/>
</dbReference>
<evidence type="ECO:0000313" key="3">
    <source>
        <dbReference type="Proteomes" id="UP000624244"/>
    </source>
</evidence>
<accession>A0A8H6DQN9</accession>
<name>A0A8H6DQN9_COCSA</name>
<proteinExistence type="predicted"/>
<dbReference type="Proteomes" id="UP000624244">
    <property type="component" value="Unassembled WGS sequence"/>
</dbReference>
<gene>
    <name evidence="2" type="ORF">GGP41_002827</name>
</gene>
<dbReference type="PANTHER" id="PTHR24148">
    <property type="entry name" value="ANKYRIN REPEAT DOMAIN-CONTAINING PROTEIN 39 HOMOLOG-RELATED"/>
    <property type="match status" value="1"/>
</dbReference>
<sequence length="366" mass="42826">MDRFQYKPLDPNSNHIRLLRFSDKLDSQSGYTLDSFDLNECPPYEALSYTWGPPIPTSIITLNEKPFEIRQNLSDFLERIRIGITLLDKHDCPLLHPQYLWIDQLCINQSSEKEKSHQVRRMAEIYKQAQRVIVWLGRGDEESGTAMQLIADTWFVDELATEIYPPTFPDIVLWLALHNEQQDYLDGLLKDCHTVENLLRQPYWNRLWVVQEFVLARDIVLACGPCAITLAAIRRLRFISCLPSWFGYRQGNFVAIPKPVRNLLDARRDRFNGKTFILPDLHLIALLRDFSTRKCEDPRDRVYGLLALCNDKVDIIVDYSKPTDVIFREIFTKLIYFNGYDEEWFVQLAKDMGVKQKRPAPSGSWH</sequence>
<dbReference type="InterPro" id="IPR010730">
    <property type="entry name" value="HET"/>
</dbReference>
<evidence type="ECO:0000259" key="1">
    <source>
        <dbReference type="Pfam" id="PF06985"/>
    </source>
</evidence>
<dbReference type="Pfam" id="PF06985">
    <property type="entry name" value="HET"/>
    <property type="match status" value="1"/>
</dbReference>
<reference evidence="2" key="1">
    <citation type="submission" date="2019-11" db="EMBL/GenBank/DDBJ databases">
        <title>Bipolaris sorokiniana Genome sequencing.</title>
        <authorList>
            <person name="Wang H."/>
        </authorList>
    </citation>
    <scope>NUCLEOTIDE SEQUENCE</scope>
</reference>
<dbReference type="PANTHER" id="PTHR24148:SF64">
    <property type="entry name" value="HETEROKARYON INCOMPATIBILITY DOMAIN-CONTAINING PROTEIN"/>
    <property type="match status" value="1"/>
</dbReference>